<proteinExistence type="predicted"/>
<evidence type="ECO:0000313" key="3">
    <source>
        <dbReference type="Proteomes" id="UP001214553"/>
    </source>
</evidence>
<dbReference type="Gene3D" id="3.40.50.1240">
    <property type="entry name" value="Phosphoglycerate mutase-like"/>
    <property type="match status" value="1"/>
</dbReference>
<dbReference type="InterPro" id="IPR001345">
    <property type="entry name" value="PG/BPGM_mutase_AS"/>
</dbReference>
<dbReference type="CDD" id="cd07067">
    <property type="entry name" value="HP_PGM_like"/>
    <property type="match status" value="1"/>
</dbReference>
<dbReference type="Proteomes" id="UP001214553">
    <property type="component" value="Chromosome"/>
</dbReference>
<keyword evidence="3" id="KW-1185">Reference proteome</keyword>
<feature type="compositionally biased region" description="Acidic residues" evidence="1">
    <location>
        <begin position="213"/>
        <end position="223"/>
    </location>
</feature>
<protein>
    <submittedName>
        <fullName evidence="2">Histidine phosphatase family protein</fullName>
    </submittedName>
</protein>
<reference evidence="2 3" key="1">
    <citation type="submission" date="2023-03" db="EMBL/GenBank/DDBJ databases">
        <title>Genome sequence of Microbacterium sp. KACC 23027.</title>
        <authorList>
            <person name="Kim S."/>
            <person name="Heo J."/>
            <person name="Kwon S.-W."/>
        </authorList>
    </citation>
    <scope>NUCLEOTIDE SEQUENCE [LARGE SCALE GENOMIC DNA]</scope>
    <source>
        <strain evidence="2 3">KACC 23027</strain>
    </source>
</reference>
<dbReference type="InterPro" id="IPR013078">
    <property type="entry name" value="His_Pase_superF_clade-1"/>
</dbReference>
<dbReference type="PANTHER" id="PTHR48100">
    <property type="entry name" value="BROAD-SPECIFICITY PHOSPHATASE YOR283W-RELATED"/>
    <property type="match status" value="1"/>
</dbReference>
<sequence>MRLFLIRHGQTPSNVAGRLDTDAPGPGLTALGRRQAAAIPAALRDREVDAVAVSPLVRTGETAAPLAADRGLQPVTIDGLQEIEAAELEMRNDRDAVRAYVTTAFAWARGDVAVRMPGAETDGTAFFTRFDEGIAQATTLTRGSVAVFSHGAAIRVWSAARVHGLDPALLEHSPLHNTAVVELEGDEHGWELVDWSPDPAGGPQLIAAHEEDPTGEPVEEAGR</sequence>
<dbReference type="Pfam" id="PF00300">
    <property type="entry name" value="His_Phos_1"/>
    <property type="match status" value="1"/>
</dbReference>
<dbReference type="InterPro" id="IPR050275">
    <property type="entry name" value="PGM_Phosphatase"/>
</dbReference>
<dbReference type="PROSITE" id="PS00175">
    <property type="entry name" value="PG_MUTASE"/>
    <property type="match status" value="1"/>
</dbReference>
<dbReference type="EMBL" id="CP119108">
    <property type="protein sequence ID" value="WEG09523.1"/>
    <property type="molecule type" value="Genomic_DNA"/>
</dbReference>
<dbReference type="SMART" id="SM00855">
    <property type="entry name" value="PGAM"/>
    <property type="match status" value="1"/>
</dbReference>
<dbReference type="InterPro" id="IPR029033">
    <property type="entry name" value="His_PPase_superfam"/>
</dbReference>
<dbReference type="SUPFAM" id="SSF53254">
    <property type="entry name" value="Phosphoglycerate mutase-like"/>
    <property type="match status" value="1"/>
</dbReference>
<feature type="region of interest" description="Disordered" evidence="1">
    <location>
        <begin position="197"/>
        <end position="223"/>
    </location>
</feature>
<organism evidence="2 3">
    <name type="scientific">Microbacterium horticulturae</name>
    <dbReference type="NCBI Taxonomy" id="3028316"/>
    <lineage>
        <taxon>Bacteria</taxon>
        <taxon>Bacillati</taxon>
        <taxon>Actinomycetota</taxon>
        <taxon>Actinomycetes</taxon>
        <taxon>Micrococcales</taxon>
        <taxon>Microbacteriaceae</taxon>
        <taxon>Microbacterium</taxon>
    </lineage>
</organism>
<evidence type="ECO:0000256" key="1">
    <source>
        <dbReference type="SAM" id="MobiDB-lite"/>
    </source>
</evidence>
<accession>A0ABY8C3V5</accession>
<name>A0ABY8C3V5_9MICO</name>
<evidence type="ECO:0000313" key="2">
    <source>
        <dbReference type="EMBL" id="WEG09523.1"/>
    </source>
</evidence>
<gene>
    <name evidence="2" type="ORF">PU630_02850</name>
</gene>
<dbReference type="RefSeq" id="WP_275278847.1">
    <property type="nucleotide sequence ID" value="NZ_CP119108.1"/>
</dbReference>
<dbReference type="PANTHER" id="PTHR48100:SF58">
    <property type="entry name" value="PE-PGRS FAMILY PROTEIN PE_PGRS11"/>
    <property type="match status" value="1"/>
</dbReference>